<reference evidence="3" key="1">
    <citation type="journal article" date="2021" name="Sci. Rep.">
        <title>Diploid genomic architecture of Nitzschia inconspicua, an elite biomass production diatom.</title>
        <authorList>
            <person name="Oliver A."/>
            <person name="Podell S."/>
            <person name="Pinowska A."/>
            <person name="Traller J.C."/>
            <person name="Smith S.R."/>
            <person name="McClure R."/>
            <person name="Beliaev A."/>
            <person name="Bohutskyi P."/>
            <person name="Hill E.A."/>
            <person name="Rabines A."/>
            <person name="Zheng H."/>
            <person name="Allen L.Z."/>
            <person name="Kuo A."/>
            <person name="Grigoriev I.V."/>
            <person name="Allen A.E."/>
            <person name="Hazlebeck D."/>
            <person name="Allen E.E."/>
        </authorList>
    </citation>
    <scope>NUCLEOTIDE SEQUENCE</scope>
    <source>
        <strain evidence="3">Hildebrandi</strain>
    </source>
</reference>
<dbReference type="Proteomes" id="UP000693970">
    <property type="component" value="Unassembled WGS sequence"/>
</dbReference>
<protein>
    <recommendedName>
        <fullName evidence="2">EDRF1 TPR repeats region domain-containing protein</fullName>
    </recommendedName>
</protein>
<proteinExistence type="predicted"/>
<evidence type="ECO:0000313" key="4">
    <source>
        <dbReference type="Proteomes" id="UP000693970"/>
    </source>
</evidence>
<feature type="region of interest" description="Disordered" evidence="1">
    <location>
        <begin position="599"/>
        <end position="626"/>
    </location>
</feature>
<dbReference type="EMBL" id="JAGRRH010000001">
    <property type="protein sequence ID" value="KAG7374710.1"/>
    <property type="molecule type" value="Genomic_DNA"/>
</dbReference>
<evidence type="ECO:0000259" key="2">
    <source>
        <dbReference type="Pfam" id="PF23723"/>
    </source>
</evidence>
<reference evidence="3" key="2">
    <citation type="submission" date="2021-04" db="EMBL/GenBank/DDBJ databases">
        <authorList>
            <person name="Podell S."/>
        </authorList>
    </citation>
    <scope>NUCLEOTIDE SEQUENCE</scope>
    <source>
        <strain evidence="3">Hildebrandi</strain>
    </source>
</reference>
<dbReference type="PANTHER" id="PTHR15000">
    <property type="entry name" value="ERYTHROID DIFFERENTIATION-RELATED FACTOR 1"/>
    <property type="match status" value="1"/>
</dbReference>
<dbReference type="Pfam" id="PF23723">
    <property type="entry name" value="TPR_EDRF1"/>
    <property type="match status" value="1"/>
</dbReference>
<sequence>MPSKQKKEMKDEEQQQQLSVVATSEIAATTTTTTSVIGGPSVRNVTTADESLPLADGKPLSCTASDKVQGSLDFITTGKAVKSLFSIPFRESDPSTVDGTSSKQKPVCLAIHNFDGTLIIDHAEDEENYFHRTNDATVSPIITPNPTILLPHSTESLTLALSQKDRHVDSEALSLLAEVMKGSKETKCSQSHDMNDSNLLAPPLAPREYVEWKFQDMNLLVGTDALVVRSNNSQADPPDTTSNSAGVAVRVEEIDDLRAAWHSFQRKQQLLLQSQPSYAQALSQNPKKVIGTEASKDKIAPTSEDFPFEVPMQTCIMPSSGPFGGQFLIESSSKMRSSTDVTPQIQEDGPSADPGVPASTNPALSIVLDAYLDNLMANVPQLALCLQEKGLVQSIKFLQTEEIPSMMIHPSTLGMTTPSRDPFPKNKKTGKSSNPLDDMFSPQIMEMNASALLRFLKANCTRNNTTYLLRHRPPTADESCSQQQNIQLYDISSLSMQGQKKWIWWLATMSHRFALRLRHLEIASTATNSLSESQKRTIRDRERSLFQQTLDLLQDLMDMDGNAHESLVASVREHMADTFLGSEVSREHIEQMMQSLHPNDLRDSSSVLSSSIPYSSNVGESQPRSFQPRDSVAAAAGFESIYGNVSVDALNKAQDHLIHGIKSLAPLFGKIKAYKYGEEDGKPPAHRRRRRPGKTGGVKSADKTKGGEKKAYLPLSPGTVMQMFGMNHKLVHVSLRLADHHLKNYYSSSAMQALRTSGRRLAEAVDLMNYYRKELLATENSSESSRREMQEKERSLLLQYVLLLQYCGYFGRSFAFDEKWRDQGHASGEDVISVLRDVEAALLTVLGNSDSDIFSFDRLSEFDELRKRSFGSASLSELSGVIALKESFQIKRDRGLKGAQDVLEQEKVLQREKRRVLVASSVFYSRAVSAFRVLMEVLKKETENLYKDGRPRMLDMLQKWLGDACNETGRILLESLKSFLGANPGKNDVDFQTTCEQLLLSAKFWFSIAVEAFENCEDITNLTLVRCNIGSAYKIEANKTFSEGDSGHKHAEICLQKAADELVKAHNNLDRRDADPRRWDLVSEDLANVLIVLGTRRRRTLLGGSDSQIVVSSKRLTPGEEKSILDPLERALKIYQQCGNASQEAASHYQLAQTFFRLFLAQDDKIKAQQKLSPAVTHYRSAFMYYFTHLRGNETSFCLICLDLASIYATAPGEEGLKVAVGCCLDTRESFSLDSAKAALKIPGRKEWVDNMNDVAQSVEKRLFELLRSLVKLNSSRYKALYKEGLSAKFSAKIPKDYEVEGVPEVVPILTLHSVLMAIKAEFDKLKK</sequence>
<dbReference type="GO" id="GO:0045893">
    <property type="term" value="P:positive regulation of DNA-templated transcription"/>
    <property type="evidence" value="ECO:0007669"/>
    <property type="project" value="TreeGrafter"/>
</dbReference>
<keyword evidence="4" id="KW-1185">Reference proteome</keyword>
<feature type="compositionally biased region" description="Low complexity" evidence="1">
    <location>
        <begin position="604"/>
        <end position="616"/>
    </location>
</feature>
<dbReference type="OrthoDB" id="46207at2759"/>
<evidence type="ECO:0000256" key="1">
    <source>
        <dbReference type="SAM" id="MobiDB-lite"/>
    </source>
</evidence>
<feature type="region of interest" description="Disordered" evidence="1">
    <location>
        <begin position="678"/>
        <end position="712"/>
    </location>
</feature>
<feature type="compositionally biased region" description="Polar residues" evidence="1">
    <location>
        <begin position="336"/>
        <end position="345"/>
    </location>
</feature>
<feature type="region of interest" description="Disordered" evidence="1">
    <location>
        <begin position="409"/>
        <end position="437"/>
    </location>
</feature>
<name>A0A9K3Q932_9STRA</name>
<evidence type="ECO:0000313" key="3">
    <source>
        <dbReference type="EMBL" id="KAG7374710.1"/>
    </source>
</evidence>
<gene>
    <name evidence="3" type="ORF">IV203_013805</name>
</gene>
<feature type="compositionally biased region" description="Basic residues" evidence="1">
    <location>
        <begin position="684"/>
        <end position="693"/>
    </location>
</feature>
<accession>A0A9K3Q932</accession>
<dbReference type="InterPro" id="IPR056583">
    <property type="entry name" value="EDRF1_TPR"/>
</dbReference>
<comment type="caution">
    <text evidence="3">The sequence shown here is derived from an EMBL/GenBank/DDBJ whole genome shotgun (WGS) entry which is preliminary data.</text>
</comment>
<feature type="domain" description="EDRF1 TPR repeats region" evidence="2">
    <location>
        <begin position="959"/>
        <end position="1093"/>
    </location>
</feature>
<feature type="compositionally biased region" description="Basic and acidic residues" evidence="1">
    <location>
        <begin position="700"/>
        <end position="711"/>
    </location>
</feature>
<organism evidence="3 4">
    <name type="scientific">Nitzschia inconspicua</name>
    <dbReference type="NCBI Taxonomy" id="303405"/>
    <lineage>
        <taxon>Eukaryota</taxon>
        <taxon>Sar</taxon>
        <taxon>Stramenopiles</taxon>
        <taxon>Ochrophyta</taxon>
        <taxon>Bacillariophyta</taxon>
        <taxon>Bacillariophyceae</taxon>
        <taxon>Bacillariophycidae</taxon>
        <taxon>Bacillariales</taxon>
        <taxon>Bacillariaceae</taxon>
        <taxon>Nitzschia</taxon>
    </lineage>
</organism>
<feature type="region of interest" description="Disordered" evidence="1">
    <location>
        <begin position="336"/>
        <end position="357"/>
    </location>
</feature>
<dbReference type="PANTHER" id="PTHR15000:SF1">
    <property type="entry name" value="ERYTHROID DIFFERENTIATION-RELATED FACTOR 1"/>
    <property type="match status" value="1"/>
</dbReference>